<dbReference type="InterPro" id="IPR010890">
    <property type="entry name" value="PriC"/>
</dbReference>
<sequence>MKRVNVLSAQQSIATLQSQVAFLETQVQSSKLTYQNWFRSSDIFNSSYFHTQSDDIKDYVKELKTNIERLAKVKDQTHADYLSDMIAHQFGCFKNLLNSGDLNSKYAAHRGKHIKLQQRVKNIAQQATQTSQSLYEELSKLHEYERRLIDMVADKQASLISTQVPINQSFNSKYC</sequence>
<accession>A0A6N8FAX0</accession>
<protein>
    <submittedName>
        <fullName evidence="1">Uncharacterized protein</fullName>
    </submittedName>
</protein>
<comment type="caution">
    <text evidence="1">The sequence shown here is derived from an EMBL/GenBank/DDBJ whole genome shotgun (WGS) entry which is preliminary data.</text>
</comment>
<reference evidence="1 2" key="1">
    <citation type="submission" date="2019-11" db="EMBL/GenBank/DDBJ databases">
        <title>P. haliotis isolates from Z. marina roots.</title>
        <authorList>
            <person name="Cohen M."/>
            <person name="Jospin G."/>
            <person name="Eisen J.A."/>
            <person name="Coil D.A."/>
        </authorList>
    </citation>
    <scope>NUCLEOTIDE SEQUENCE [LARGE SCALE GENOMIC DNA]</scope>
    <source>
        <strain evidence="1 2">UCD-MCMsp1aY</strain>
    </source>
</reference>
<dbReference type="Proteomes" id="UP000439994">
    <property type="component" value="Unassembled WGS sequence"/>
</dbReference>
<gene>
    <name evidence="1" type="ORF">GNP35_02910</name>
</gene>
<dbReference type="Pfam" id="PF07445">
    <property type="entry name" value="PriC"/>
    <property type="match status" value="1"/>
</dbReference>
<keyword evidence="2" id="KW-1185">Reference proteome</keyword>
<organism evidence="1 2">
    <name type="scientific">Psychrosphaera haliotis</name>
    <dbReference type="NCBI Taxonomy" id="555083"/>
    <lineage>
        <taxon>Bacteria</taxon>
        <taxon>Pseudomonadati</taxon>
        <taxon>Pseudomonadota</taxon>
        <taxon>Gammaproteobacteria</taxon>
        <taxon>Alteromonadales</taxon>
        <taxon>Pseudoalteromonadaceae</taxon>
        <taxon>Psychrosphaera</taxon>
    </lineage>
</organism>
<proteinExistence type="predicted"/>
<name>A0A6N8FAX0_9GAMM</name>
<dbReference type="EMBL" id="WOCD01000001">
    <property type="protein sequence ID" value="MUH71541.1"/>
    <property type="molecule type" value="Genomic_DNA"/>
</dbReference>
<dbReference type="AlphaFoldDB" id="A0A6N8FAX0"/>
<dbReference type="InterPro" id="IPR038338">
    <property type="entry name" value="PriC_sf"/>
</dbReference>
<evidence type="ECO:0000313" key="1">
    <source>
        <dbReference type="EMBL" id="MUH71541.1"/>
    </source>
</evidence>
<evidence type="ECO:0000313" key="2">
    <source>
        <dbReference type="Proteomes" id="UP000439994"/>
    </source>
</evidence>
<dbReference type="Gene3D" id="1.20.1270.340">
    <property type="match status" value="1"/>
</dbReference>